<keyword evidence="1" id="KW-0472">Membrane</keyword>
<dbReference type="SUPFAM" id="SSF82714">
    <property type="entry name" value="Multidrug efflux transporter AcrB TolC docking domain, DN and DC subdomains"/>
    <property type="match status" value="2"/>
</dbReference>
<proteinExistence type="predicted"/>
<feature type="transmembrane region" description="Helical" evidence="1">
    <location>
        <begin position="363"/>
        <end position="382"/>
    </location>
</feature>
<dbReference type="PRINTS" id="PR00702">
    <property type="entry name" value="ACRIFLAVINRP"/>
</dbReference>
<evidence type="ECO:0000256" key="1">
    <source>
        <dbReference type="SAM" id="Phobius"/>
    </source>
</evidence>
<dbReference type="PANTHER" id="PTHR32063">
    <property type="match status" value="1"/>
</dbReference>
<comment type="caution">
    <text evidence="2">The sequence shown here is derived from an EMBL/GenBank/DDBJ whole genome shotgun (WGS) entry which is preliminary data.</text>
</comment>
<feature type="transmembrane region" description="Helical" evidence="1">
    <location>
        <begin position="891"/>
        <end position="911"/>
    </location>
</feature>
<evidence type="ECO:0000313" key="3">
    <source>
        <dbReference type="Proteomes" id="UP000559987"/>
    </source>
</evidence>
<dbReference type="Gene3D" id="3.30.2090.10">
    <property type="entry name" value="Multidrug efflux transporter AcrB TolC docking domain, DN and DC subdomains"/>
    <property type="match status" value="2"/>
</dbReference>
<feature type="transmembrane region" description="Helical" evidence="1">
    <location>
        <begin position="865"/>
        <end position="884"/>
    </location>
</feature>
<keyword evidence="1" id="KW-1133">Transmembrane helix</keyword>
<keyword evidence="1" id="KW-0812">Transmembrane</keyword>
<sequence>MLVKSFVENPRLIVMVIAVLIVGGLAAVNTLPLSEDPYIAGRHATILTPYPGASAERVEVLVTEKIENKVRELAAIESVTSTSKAGLSVIVIELKGSVGGDQVAGLWSRTRALIDEVQSELPQGVLPSRLIDNRSHAFTRILALRWQGAGTPDMAVLGRYAQELESRLRALPGSWRVERFGEVQEEIHVDVDNAILSRLGLTSAAIAEAISRADSKVAAGELGAGAQTIAVEVRGAIDNVERVRRVPLQSPQEGSLLVGDVASVYRGEKTPQKSLALVHGERAVVVAISMLADERIDRWSEKVDRKLMDFSEVLPANVALESLFDQRGYTEQRLSDLIGNVVLGFGLIFLVLFFTLGWRSAVIVALALPLTALFTLSVMKFYGLPIHQMSVTGLIVALGIMVDNAIVMVDSIARERQAGQARTQAVLRSVRHLWLPLLGSTLTTVLAFMPIVLMPGPAGEFVGGIALSVIFSLVGSWLISHTLIAGLAGRWLPQEAQGGHWLQRGCSNAALSARAEQLILSAMRRPIATLVAVSSLPLLGFVAASQLTEQFFPASDRDMFHIEVYLPEHASIQQTRTLVEQIDAYLKSDEPEISSAHWFVGSAAPSFYYNLMFGRDGSANYAQAMVKTPHFKIANALIPDLQQRLDARFPQAQILVRKLEQGPPFEAPVELRVFGPSLAVLKAKGDEVRGAMAAVASVSHTRASLSAAVPKLWLDVDEDVARRAQFQLVDLSQQLQAGLDGVVRGSLIEGTTEIPVRVRMHAEARRDLDRLQQFQFVSPATSGNQGVPLSGIARLALQPTQGAIARRNGERVNTVQAFLRDGVLPADAVAAVQRELERRGFTLPAGYRLELGGEGAERDEAVHDLMGSVGLILTLLVLVVVLSFNSFRISVIIFAAAFQSIGLGLLCVYLFGYAFGFTVIIGLLGLMGLAINAAIVILAELKSDANAVRGDEVDIVAGVMRCGRHITSTTITTVGGFLPLILAGGGFWPPFAIAIAGGTVLTTLLSFLFVPAAFVLFARKRHFALAGAQALA</sequence>
<keyword evidence="3" id="KW-1185">Reference proteome</keyword>
<dbReference type="Pfam" id="PF00873">
    <property type="entry name" value="ACR_tran"/>
    <property type="match status" value="1"/>
</dbReference>
<feature type="transmembrane region" description="Helical" evidence="1">
    <location>
        <begin position="465"/>
        <end position="488"/>
    </location>
</feature>
<feature type="transmembrane region" description="Helical" evidence="1">
    <location>
        <begin position="394"/>
        <end position="413"/>
    </location>
</feature>
<dbReference type="SUPFAM" id="SSF82693">
    <property type="entry name" value="Multidrug efflux transporter AcrB pore domain, PN1, PN2, PC1 and PC2 subdomains"/>
    <property type="match status" value="3"/>
</dbReference>
<feature type="transmembrane region" description="Helical" evidence="1">
    <location>
        <begin position="970"/>
        <end position="988"/>
    </location>
</feature>
<dbReference type="Proteomes" id="UP000559987">
    <property type="component" value="Unassembled WGS sequence"/>
</dbReference>
<dbReference type="GO" id="GO:0042910">
    <property type="term" value="F:xenobiotic transmembrane transporter activity"/>
    <property type="evidence" value="ECO:0007669"/>
    <property type="project" value="TreeGrafter"/>
</dbReference>
<organism evidence="2 3">
    <name type="scientific">Simiduia aestuariiviva</name>
    <dbReference type="NCBI Taxonomy" id="1510459"/>
    <lineage>
        <taxon>Bacteria</taxon>
        <taxon>Pseudomonadati</taxon>
        <taxon>Pseudomonadota</taxon>
        <taxon>Gammaproteobacteria</taxon>
        <taxon>Cellvibrionales</taxon>
        <taxon>Cellvibrionaceae</taxon>
        <taxon>Simiduia</taxon>
    </lineage>
</organism>
<dbReference type="SUPFAM" id="SSF82866">
    <property type="entry name" value="Multidrug efflux transporter AcrB transmembrane domain"/>
    <property type="match status" value="2"/>
</dbReference>
<dbReference type="Gene3D" id="3.30.70.1320">
    <property type="entry name" value="Multidrug efflux transporter AcrB pore domain like"/>
    <property type="match status" value="1"/>
</dbReference>
<dbReference type="EMBL" id="JACHXZ010000003">
    <property type="protein sequence ID" value="MBB3169195.1"/>
    <property type="molecule type" value="Genomic_DNA"/>
</dbReference>
<feature type="transmembrane region" description="Helical" evidence="1">
    <location>
        <begin position="433"/>
        <end position="453"/>
    </location>
</feature>
<dbReference type="InterPro" id="IPR027463">
    <property type="entry name" value="AcrB_DN_DC_subdom"/>
</dbReference>
<accession>A0A839UV14</accession>
<feature type="transmembrane region" description="Helical" evidence="1">
    <location>
        <begin position="994"/>
        <end position="1017"/>
    </location>
</feature>
<dbReference type="Gene3D" id="3.30.70.1430">
    <property type="entry name" value="Multidrug efflux transporter AcrB pore domain"/>
    <property type="match status" value="2"/>
</dbReference>
<feature type="transmembrane region" description="Helical" evidence="1">
    <location>
        <begin position="527"/>
        <end position="547"/>
    </location>
</feature>
<reference evidence="2 3" key="1">
    <citation type="submission" date="2020-08" db="EMBL/GenBank/DDBJ databases">
        <title>Genomic Encyclopedia of Type Strains, Phase III (KMG-III): the genomes of soil and plant-associated and newly described type strains.</title>
        <authorList>
            <person name="Whitman W."/>
        </authorList>
    </citation>
    <scope>NUCLEOTIDE SEQUENCE [LARGE SCALE GENOMIC DNA]</scope>
    <source>
        <strain evidence="2 3">CECT 8571</strain>
    </source>
</reference>
<name>A0A839UV14_9GAMM</name>
<evidence type="ECO:0000313" key="2">
    <source>
        <dbReference type="EMBL" id="MBB3169195.1"/>
    </source>
</evidence>
<dbReference type="RefSeq" id="WP_246341294.1">
    <property type="nucleotide sequence ID" value="NZ_JACHXZ010000003.1"/>
</dbReference>
<dbReference type="GO" id="GO:0005886">
    <property type="term" value="C:plasma membrane"/>
    <property type="evidence" value="ECO:0007669"/>
    <property type="project" value="TreeGrafter"/>
</dbReference>
<dbReference type="AlphaFoldDB" id="A0A839UV14"/>
<feature type="transmembrane region" description="Helical" evidence="1">
    <location>
        <begin position="337"/>
        <end position="356"/>
    </location>
</feature>
<dbReference type="InterPro" id="IPR001036">
    <property type="entry name" value="Acrflvin-R"/>
</dbReference>
<protein>
    <submittedName>
        <fullName evidence="2">Multidrug efflux pump subunit AcrB</fullName>
    </submittedName>
</protein>
<dbReference type="Gene3D" id="3.30.70.1440">
    <property type="entry name" value="Multidrug efflux transporter AcrB pore domain"/>
    <property type="match status" value="1"/>
</dbReference>
<dbReference type="PANTHER" id="PTHR32063:SF18">
    <property type="entry name" value="CATION EFFLUX SYSTEM PROTEIN"/>
    <property type="match status" value="1"/>
</dbReference>
<dbReference type="Gene3D" id="1.20.1640.10">
    <property type="entry name" value="Multidrug efflux transporter AcrB transmembrane domain"/>
    <property type="match status" value="2"/>
</dbReference>
<feature type="transmembrane region" description="Helical" evidence="1">
    <location>
        <begin position="12"/>
        <end position="33"/>
    </location>
</feature>
<gene>
    <name evidence="2" type="ORF">FHS30_002403</name>
</gene>
<feature type="transmembrane region" description="Helical" evidence="1">
    <location>
        <begin position="917"/>
        <end position="939"/>
    </location>
</feature>